<keyword evidence="3 9" id="KW-0812">Transmembrane</keyword>
<comment type="subcellular location">
    <subcellularLocation>
        <location evidence="9">Endoplasmic reticulum membrane</location>
        <topology evidence="9">Multi-pass membrane protein</topology>
    </subcellularLocation>
    <subcellularLocation>
        <location evidence="9">Golgi apparatus membrane</location>
        <topology evidence="9">Multi-pass membrane protein</topology>
    </subcellularLocation>
</comment>
<evidence type="ECO:0000313" key="11">
    <source>
        <dbReference type="EMBL" id="CAE2238325.1"/>
    </source>
</evidence>
<evidence type="ECO:0000256" key="2">
    <source>
        <dbReference type="ARBA" id="ARBA00022448"/>
    </source>
</evidence>
<keyword evidence="4 9" id="KW-0256">Endoplasmic reticulum</keyword>
<organism evidence="11">
    <name type="scientific">Vannella robusta</name>
    <dbReference type="NCBI Taxonomy" id="1487602"/>
    <lineage>
        <taxon>Eukaryota</taxon>
        <taxon>Amoebozoa</taxon>
        <taxon>Discosea</taxon>
        <taxon>Flabellinia</taxon>
        <taxon>Vannellidae</taxon>
        <taxon>Vannella</taxon>
    </lineage>
</organism>
<evidence type="ECO:0000256" key="5">
    <source>
        <dbReference type="ARBA" id="ARBA00022927"/>
    </source>
</evidence>
<dbReference type="GO" id="GO:0006888">
    <property type="term" value="P:endoplasmic reticulum to Golgi vesicle-mediated transport"/>
    <property type="evidence" value="ECO:0007669"/>
    <property type="project" value="UniProtKB-UniRule"/>
</dbReference>
<proteinExistence type="inferred from homology"/>
<evidence type="ECO:0000256" key="8">
    <source>
        <dbReference type="ARBA" id="ARBA00023136"/>
    </source>
</evidence>
<dbReference type="InterPro" id="IPR005578">
    <property type="entry name" value="Yif1_fam"/>
</dbReference>
<dbReference type="PANTHER" id="PTHR14083:SF0">
    <property type="entry name" value="YIP1D-INTERACTING FACTOR 1, ISOFORM C"/>
    <property type="match status" value="1"/>
</dbReference>
<feature type="transmembrane region" description="Helical" evidence="9">
    <location>
        <begin position="160"/>
        <end position="181"/>
    </location>
</feature>
<feature type="transmembrane region" description="Helical" evidence="9">
    <location>
        <begin position="250"/>
        <end position="268"/>
    </location>
</feature>
<feature type="region of interest" description="Disordered" evidence="10">
    <location>
        <begin position="1"/>
        <end position="60"/>
    </location>
</feature>
<evidence type="ECO:0000256" key="10">
    <source>
        <dbReference type="SAM" id="MobiDB-lite"/>
    </source>
</evidence>
<evidence type="ECO:0000256" key="6">
    <source>
        <dbReference type="ARBA" id="ARBA00022989"/>
    </source>
</evidence>
<feature type="transmembrane region" description="Helical" evidence="9">
    <location>
        <begin position="288"/>
        <end position="308"/>
    </location>
</feature>
<dbReference type="GO" id="GO:0005789">
    <property type="term" value="C:endoplasmic reticulum membrane"/>
    <property type="evidence" value="ECO:0007669"/>
    <property type="project" value="UniProtKB-SubCell"/>
</dbReference>
<evidence type="ECO:0000256" key="4">
    <source>
        <dbReference type="ARBA" id="ARBA00022824"/>
    </source>
</evidence>
<feature type="transmembrane region" description="Helical" evidence="9">
    <location>
        <begin position="226"/>
        <end position="244"/>
    </location>
</feature>
<evidence type="ECO:0000256" key="7">
    <source>
        <dbReference type="ARBA" id="ARBA00023034"/>
    </source>
</evidence>
<evidence type="ECO:0000256" key="1">
    <source>
        <dbReference type="ARBA" id="ARBA00009727"/>
    </source>
</evidence>
<comment type="function">
    <text evidence="9">Has a role in transport between endoplasmic reticulum and Golgi.</text>
</comment>
<name>A0A7S4ISB6_9EUKA</name>
<feature type="transmembrane region" description="Helical" evidence="9">
    <location>
        <begin position="193"/>
        <end position="214"/>
    </location>
</feature>
<keyword evidence="6 9" id="KW-1133">Transmembrane helix</keyword>
<keyword evidence="5 9" id="KW-0653">Protein transport</keyword>
<dbReference type="GO" id="GO:0000139">
    <property type="term" value="C:Golgi membrane"/>
    <property type="evidence" value="ECO:0007669"/>
    <property type="project" value="UniProtKB-SubCell"/>
</dbReference>
<reference evidence="11" key="1">
    <citation type="submission" date="2021-01" db="EMBL/GenBank/DDBJ databases">
        <authorList>
            <person name="Corre E."/>
            <person name="Pelletier E."/>
            <person name="Niang G."/>
            <person name="Scheremetjew M."/>
            <person name="Finn R."/>
            <person name="Kale V."/>
            <person name="Holt S."/>
            <person name="Cochrane G."/>
            <person name="Meng A."/>
            <person name="Brown T."/>
            <person name="Cohen L."/>
        </authorList>
    </citation>
    <scope>NUCLEOTIDE SEQUENCE</scope>
    <source>
        <strain evidence="11">DIVA3 518/3/11/1/6</strain>
    </source>
</reference>
<dbReference type="GO" id="GO:0015031">
    <property type="term" value="P:protein transport"/>
    <property type="evidence" value="ECO:0007669"/>
    <property type="project" value="UniProtKB-KW"/>
</dbReference>
<dbReference type="GO" id="GO:0030134">
    <property type="term" value="C:COPII-coated ER to Golgi transport vesicle"/>
    <property type="evidence" value="ECO:0007669"/>
    <property type="project" value="TreeGrafter"/>
</dbReference>
<sequence>MQGNWTPDDPQYAQHGNPSYQEPEYYYDNSQTVNNPYAQSAGDFSPQPPMGQHQGTQDPNEQLFSETFDSYTQDPVTGMAVKYGAQMMGEKFGDVHGRFNLYLSFLKYYFDVDTAYVAKKLSIILAPFSNKSWKRMRVQDDTTGELAFASPRDDVNAPDLYIPLMAFVTLVVLVGFSMGVLSDKFHPEVLGTTASSAIICIVIESVLLKLGFYLISTDFVPPFLDILAYCGYIFVSVVVNLSVGMVFNSLVYHICTIFSSFMIGIFLVRSMRDFLLAPGDMGNKRRQIFLVVIVVAQIFLAWFMGSLADWSTHADFDGMRMREAYIPPLDPITADDPEGILTNTAVL</sequence>
<dbReference type="Pfam" id="PF03878">
    <property type="entry name" value="YIF1"/>
    <property type="match status" value="1"/>
</dbReference>
<evidence type="ECO:0000256" key="9">
    <source>
        <dbReference type="RuleBase" id="RU368073"/>
    </source>
</evidence>
<feature type="compositionally biased region" description="Polar residues" evidence="10">
    <location>
        <begin position="28"/>
        <end position="38"/>
    </location>
</feature>
<protein>
    <recommendedName>
        <fullName evidence="9">Protein YIF1</fullName>
    </recommendedName>
</protein>
<dbReference type="EMBL" id="HBKP01023573">
    <property type="protein sequence ID" value="CAE2238325.1"/>
    <property type="molecule type" value="Transcribed_RNA"/>
</dbReference>
<keyword evidence="8 9" id="KW-0472">Membrane</keyword>
<accession>A0A7S4ISB6</accession>
<keyword evidence="2 9" id="KW-0813">Transport</keyword>
<gene>
    <name evidence="11" type="ORF">VSP0166_LOCUS16445</name>
</gene>
<keyword evidence="7 9" id="KW-0333">Golgi apparatus</keyword>
<comment type="similarity">
    <text evidence="1 9">Belongs to the YIF1 family.</text>
</comment>
<evidence type="ECO:0000256" key="3">
    <source>
        <dbReference type="ARBA" id="ARBA00022692"/>
    </source>
</evidence>
<dbReference type="PANTHER" id="PTHR14083">
    <property type="entry name" value="YIP1 INTERACTING FACTOR HOMOLOG YIF1 PROTEIN"/>
    <property type="match status" value="1"/>
</dbReference>
<dbReference type="AlphaFoldDB" id="A0A7S4ISB6"/>
<dbReference type="GO" id="GO:0005793">
    <property type="term" value="C:endoplasmic reticulum-Golgi intermediate compartment"/>
    <property type="evidence" value="ECO:0007669"/>
    <property type="project" value="UniProtKB-UniRule"/>
</dbReference>